<keyword evidence="3" id="KW-1185">Reference proteome</keyword>
<gene>
    <name evidence="2" type="ORF">DMP05_06380</name>
</gene>
<evidence type="ECO:0000313" key="2">
    <source>
        <dbReference type="EMBL" id="RNM34409.1"/>
    </source>
</evidence>
<evidence type="ECO:0000256" key="1">
    <source>
        <dbReference type="SAM" id="Phobius"/>
    </source>
</evidence>
<comment type="caution">
    <text evidence="2">The sequence shown here is derived from an EMBL/GenBank/DDBJ whole genome shotgun (WGS) entry which is preliminary data.</text>
</comment>
<dbReference type="RefSeq" id="WP_123219659.1">
    <property type="nucleotide sequence ID" value="NZ_JACHYQ010000001.1"/>
</dbReference>
<dbReference type="GeneID" id="98662493"/>
<reference evidence="3" key="1">
    <citation type="submission" date="2018-05" db="EMBL/GenBank/DDBJ databases">
        <title>Genome Sequencing of selected type strains of the family Eggerthellaceae.</title>
        <authorList>
            <person name="Danylec N."/>
            <person name="Stoll D.A."/>
            <person name="Doetsch A."/>
            <person name="Huch M."/>
        </authorList>
    </citation>
    <scope>NUCLEOTIDE SEQUENCE [LARGE SCALE GENOMIC DNA]</scope>
    <source>
        <strain evidence="3">DSM 22006</strain>
    </source>
</reference>
<organism evidence="2 3">
    <name type="scientific">Slackia isoflavoniconvertens</name>
    <dbReference type="NCBI Taxonomy" id="572010"/>
    <lineage>
        <taxon>Bacteria</taxon>
        <taxon>Bacillati</taxon>
        <taxon>Actinomycetota</taxon>
        <taxon>Coriobacteriia</taxon>
        <taxon>Eggerthellales</taxon>
        <taxon>Eggerthellaceae</taxon>
        <taxon>Slackia</taxon>
    </lineage>
</organism>
<sequence>MNPDTEKNEAENGKSLDTKSRTKEIFAGVGWFALALILLIFGAIGFLFIWHINPFLHYRLGAFAGPVMVWLMGMMDAASNALFGWI</sequence>
<dbReference type="AlphaFoldDB" id="A0A3N0IBL5"/>
<dbReference type="Proteomes" id="UP000271472">
    <property type="component" value="Unassembled WGS sequence"/>
</dbReference>
<feature type="transmembrane region" description="Helical" evidence="1">
    <location>
        <begin position="25"/>
        <end position="50"/>
    </location>
</feature>
<dbReference type="EMBL" id="QIBZ01000010">
    <property type="protein sequence ID" value="RNM34409.1"/>
    <property type="molecule type" value="Genomic_DNA"/>
</dbReference>
<keyword evidence="1" id="KW-1133">Transmembrane helix</keyword>
<protein>
    <submittedName>
        <fullName evidence="2">Uncharacterized protein</fullName>
    </submittedName>
</protein>
<accession>A0A3N0IBL5</accession>
<keyword evidence="1" id="KW-0472">Membrane</keyword>
<proteinExistence type="predicted"/>
<evidence type="ECO:0000313" key="3">
    <source>
        <dbReference type="Proteomes" id="UP000271472"/>
    </source>
</evidence>
<keyword evidence="1" id="KW-0812">Transmembrane</keyword>
<feature type="transmembrane region" description="Helical" evidence="1">
    <location>
        <begin position="62"/>
        <end position="83"/>
    </location>
</feature>
<name>A0A3N0IBL5_9ACTN</name>